<sequence>MRKRYDKEFKAKVAVEAVRREKTAQELATICRVHPNMIAFGPVTSNIFQ</sequence>
<dbReference type="EMBL" id="FWDO01000004">
    <property type="protein sequence ID" value="SLM18401.1"/>
    <property type="molecule type" value="Genomic_DNA"/>
</dbReference>
<reference evidence="1" key="1">
    <citation type="submission" date="2017-02" db="EMBL/GenBank/DDBJ databases">
        <authorList>
            <person name="Regsiter A."/>
            <person name="William W."/>
        </authorList>
    </citation>
    <scope>NUCLEOTIDE SEQUENCE</scope>
    <source>
        <strain evidence="1">BdmA 4</strain>
    </source>
</reference>
<evidence type="ECO:0008006" key="2">
    <source>
        <dbReference type="Google" id="ProtNLM"/>
    </source>
</evidence>
<gene>
    <name evidence="1" type="ORF">SPIRO4BDMA_40973</name>
</gene>
<protein>
    <recommendedName>
        <fullName evidence="2">Transposase</fullName>
    </recommendedName>
</protein>
<dbReference type="AlphaFoldDB" id="A0A3P3XQ39"/>
<proteinExistence type="predicted"/>
<evidence type="ECO:0000313" key="1">
    <source>
        <dbReference type="EMBL" id="SLM18401.1"/>
    </source>
</evidence>
<name>A0A3P3XQ39_9SPIR</name>
<accession>A0A3P3XQ39</accession>
<organism evidence="1">
    <name type="scientific">uncultured spirochete</name>
    <dbReference type="NCBI Taxonomy" id="156406"/>
    <lineage>
        <taxon>Bacteria</taxon>
        <taxon>Pseudomonadati</taxon>
        <taxon>Spirochaetota</taxon>
        <taxon>Spirochaetia</taxon>
        <taxon>Spirochaetales</taxon>
        <taxon>environmental samples</taxon>
    </lineage>
</organism>